<reference evidence="3 4" key="1">
    <citation type="submission" date="2020-10" db="EMBL/GenBank/DDBJ databases">
        <title>Nocardioides sp. isolated from sludge.</title>
        <authorList>
            <person name="Zhang X."/>
        </authorList>
    </citation>
    <scope>NUCLEOTIDE SEQUENCE [LARGE SCALE GENOMIC DNA]</scope>
    <source>
        <strain evidence="3 4">Y6</strain>
    </source>
</reference>
<dbReference type="Pfam" id="PF08486">
    <property type="entry name" value="SpoIID"/>
    <property type="match status" value="1"/>
</dbReference>
<gene>
    <name evidence="3" type="ORF">IEQ44_15355</name>
</gene>
<comment type="caution">
    <text evidence="3">The sequence shown here is derived from an EMBL/GenBank/DDBJ whole genome shotgun (WGS) entry which is preliminary data.</text>
</comment>
<evidence type="ECO:0000313" key="3">
    <source>
        <dbReference type="EMBL" id="MBE7326026.1"/>
    </source>
</evidence>
<dbReference type="Proteomes" id="UP000756387">
    <property type="component" value="Unassembled WGS sequence"/>
</dbReference>
<sequence length="414" mass="45404">MSPLSSRLRPFALALAGSAALAVSLLPPAAQAADRVDVKRNTTVVIDGKGYGHGKGLSQYGAQGAAREGRTHREIAEFYYPGTSWGSVKGQVKVRISRATSSDLVVRSRDRLRIRAVNAKQTWMLPDNGAQLWRLTTNRRNRTVVQFQRPGARWKRYAAFSGVGQFGAAGRPITLVTPSGDVAYRGRLRAAAPVKGSRQRETVNLVSMENYLRGVVPLEMPASWHPEAVRAQAVAARTYATYERNHPLARHYQICDTTQCQVYGGASAEHPLSDDAIRATARQILTHDGEAAFTQFGSSNGGWTAAGSMPYQVAQPDPWDGWSGNPVHDWQVRFTRAEIEQTWPEIGTLQRVRVRSRTGHGEYGGRVVAISLVGSDRTLDLTGDDVRSALGLRSNWFDLSALTPSRRTARSSVR</sequence>
<evidence type="ECO:0000256" key="1">
    <source>
        <dbReference type="SAM" id="SignalP"/>
    </source>
</evidence>
<feature type="domain" description="Sporulation stage II protein D amidase enhancer LytB N-terminal" evidence="2">
    <location>
        <begin position="200"/>
        <end position="287"/>
    </location>
</feature>
<keyword evidence="4" id="KW-1185">Reference proteome</keyword>
<evidence type="ECO:0000259" key="2">
    <source>
        <dbReference type="Pfam" id="PF08486"/>
    </source>
</evidence>
<keyword evidence="1" id="KW-0732">Signal</keyword>
<dbReference type="InterPro" id="IPR013693">
    <property type="entry name" value="SpoIID/LytB_N"/>
</dbReference>
<evidence type="ECO:0000313" key="4">
    <source>
        <dbReference type="Proteomes" id="UP000756387"/>
    </source>
</evidence>
<name>A0ABR9RWV5_9ACTN</name>
<proteinExistence type="predicted"/>
<dbReference type="EMBL" id="JADCSA010000023">
    <property type="protein sequence ID" value="MBE7326026.1"/>
    <property type="molecule type" value="Genomic_DNA"/>
</dbReference>
<dbReference type="NCBIfam" id="TIGR02669">
    <property type="entry name" value="SpoIID_LytB"/>
    <property type="match status" value="1"/>
</dbReference>
<dbReference type="PANTHER" id="PTHR30032">
    <property type="entry name" value="N-ACETYLMURAMOYL-L-ALANINE AMIDASE-RELATED"/>
    <property type="match status" value="1"/>
</dbReference>
<dbReference type="RefSeq" id="WP_193639357.1">
    <property type="nucleotide sequence ID" value="NZ_JADCSA010000023.1"/>
</dbReference>
<dbReference type="InterPro" id="IPR013486">
    <property type="entry name" value="SpoIID/LytB"/>
</dbReference>
<feature type="chain" id="PRO_5047524879" evidence="1">
    <location>
        <begin position="33"/>
        <end position="414"/>
    </location>
</feature>
<feature type="signal peptide" evidence="1">
    <location>
        <begin position="1"/>
        <end position="32"/>
    </location>
</feature>
<organism evidence="3 4">
    <name type="scientific">Nocardioides malaquae</name>
    <dbReference type="NCBI Taxonomy" id="2773426"/>
    <lineage>
        <taxon>Bacteria</taxon>
        <taxon>Bacillati</taxon>
        <taxon>Actinomycetota</taxon>
        <taxon>Actinomycetes</taxon>
        <taxon>Propionibacteriales</taxon>
        <taxon>Nocardioidaceae</taxon>
        <taxon>Nocardioides</taxon>
    </lineage>
</organism>
<dbReference type="PANTHER" id="PTHR30032:SF4">
    <property type="entry name" value="AMIDASE ENHANCER"/>
    <property type="match status" value="1"/>
</dbReference>
<protein>
    <submittedName>
        <fullName evidence="3">SpoIID/LytB domain-containing protein</fullName>
    </submittedName>
</protein>
<accession>A0ABR9RWV5</accession>
<dbReference type="InterPro" id="IPR051922">
    <property type="entry name" value="Bact_Sporulation_Assoc"/>
</dbReference>